<evidence type="ECO:0000313" key="2">
    <source>
        <dbReference type="Proteomes" id="UP000662957"/>
    </source>
</evidence>
<keyword evidence="2" id="KW-1185">Reference proteome</keyword>
<evidence type="ECO:0008006" key="3">
    <source>
        <dbReference type="Google" id="ProtNLM"/>
    </source>
</evidence>
<reference evidence="1 2" key="1">
    <citation type="submission" date="2021-02" db="EMBL/GenBank/DDBJ databases">
        <title>Brevundimonas sp. CS1 genome sequence.</title>
        <authorList>
            <person name="Lee K."/>
            <person name="Choi Y.-J."/>
            <person name="Son H.-R."/>
        </authorList>
    </citation>
    <scope>NUCLEOTIDE SEQUENCE [LARGE SCALE GENOMIC DNA]</scope>
    <source>
        <strain evidence="1 2">CS1</strain>
    </source>
</reference>
<gene>
    <name evidence="1" type="ORF">JX001_09050</name>
</gene>
<dbReference type="RefSeq" id="WP_205680807.1">
    <property type="nucleotide sequence ID" value="NZ_CP070968.1"/>
</dbReference>
<accession>A0ABX7LJE6</accession>
<sequence>MNRKPYPSPSEIVRMDDDLASKGVPIHQRATQAHLKWMSTPPFVDGVVDFAAEGRWFDDQWKELHPSAIVEAEPFMFLAVSARGVSYRYDPPMIFGAPTINPMDFIKFTAAESERLFKKDPKAWWELYYQAIDCLDLFLNRLDLPTNSALAIRLKMVACGQLEATARQMVASAHDASLPQATSLIAEMAIKAALACKGLDDRAIEKFGHHLRKSATKLNELCPSVLDNEFLEAASSLDGYVQSRYDPPMLKPEEAQARYGRALFVASEALRRVGHHRLGHRFATDPATPKRWT</sequence>
<dbReference type="EMBL" id="CP070968">
    <property type="protein sequence ID" value="QSF52984.1"/>
    <property type="molecule type" value="Genomic_DNA"/>
</dbReference>
<protein>
    <recommendedName>
        <fullName evidence="3">HEPN domain-containing protein</fullName>
    </recommendedName>
</protein>
<dbReference type="Proteomes" id="UP000662957">
    <property type="component" value="Chromosome"/>
</dbReference>
<organism evidence="1 2">
    <name type="scientific">Brevundimonas fontaquae</name>
    <dbReference type="NCBI Taxonomy" id="2813778"/>
    <lineage>
        <taxon>Bacteria</taxon>
        <taxon>Pseudomonadati</taxon>
        <taxon>Pseudomonadota</taxon>
        <taxon>Alphaproteobacteria</taxon>
        <taxon>Caulobacterales</taxon>
        <taxon>Caulobacteraceae</taxon>
        <taxon>Brevundimonas</taxon>
    </lineage>
</organism>
<evidence type="ECO:0000313" key="1">
    <source>
        <dbReference type="EMBL" id="QSF52984.1"/>
    </source>
</evidence>
<proteinExistence type="predicted"/>
<name>A0ABX7LJE6_9CAUL</name>